<dbReference type="RefSeq" id="WP_073858199.1">
    <property type="nucleotide sequence ID" value="NZ_BAAATC010000019.1"/>
</dbReference>
<feature type="DNA-binding region" description="H-T-H motif" evidence="2">
    <location>
        <begin position="41"/>
        <end position="60"/>
    </location>
</feature>
<protein>
    <submittedName>
        <fullName evidence="6">TetR/AcrR family transcriptional regulator</fullName>
    </submittedName>
</protein>
<dbReference type="InterPro" id="IPR001647">
    <property type="entry name" value="HTH_TetR"/>
</dbReference>
<name>A0A1Q4H8Z8_9MYCO</name>
<evidence type="ECO:0000313" key="5">
    <source>
        <dbReference type="EMBL" id="OPE52873.1"/>
    </source>
</evidence>
<evidence type="ECO:0000313" key="7">
    <source>
        <dbReference type="Proteomes" id="UP000191039"/>
    </source>
</evidence>
<dbReference type="EMBL" id="MIJD01000199">
    <property type="protein sequence ID" value="OPE52873.1"/>
    <property type="molecule type" value="Genomic_DNA"/>
</dbReference>
<evidence type="ECO:0000256" key="3">
    <source>
        <dbReference type="SAM" id="MobiDB-lite"/>
    </source>
</evidence>
<dbReference type="Gene3D" id="1.10.357.10">
    <property type="entry name" value="Tetracycline Repressor, domain 2"/>
    <property type="match status" value="1"/>
</dbReference>
<dbReference type="Proteomes" id="UP000191039">
    <property type="component" value="Unassembled WGS sequence"/>
</dbReference>
<dbReference type="PRINTS" id="PR00455">
    <property type="entry name" value="HTHTETR"/>
</dbReference>
<dbReference type="Proteomes" id="UP000220340">
    <property type="component" value="Unassembled WGS sequence"/>
</dbReference>
<dbReference type="OrthoDB" id="4542604at2"/>
<evidence type="ECO:0000313" key="6">
    <source>
        <dbReference type="EMBL" id="PEG55590.1"/>
    </source>
</evidence>
<evidence type="ECO:0000259" key="4">
    <source>
        <dbReference type="PROSITE" id="PS50977"/>
    </source>
</evidence>
<dbReference type="SUPFAM" id="SSF46689">
    <property type="entry name" value="Homeodomain-like"/>
    <property type="match status" value="1"/>
</dbReference>
<dbReference type="Pfam" id="PF00440">
    <property type="entry name" value="TetR_N"/>
    <property type="match status" value="1"/>
</dbReference>
<reference evidence="5 7" key="1">
    <citation type="submission" date="2016-09" db="EMBL/GenBank/DDBJ databases">
        <title>genome sequences of unsequenced Mycobacteria.</title>
        <authorList>
            <person name="Greninger A.L."/>
            <person name="Jerome K.R."/>
            <person name="Mcnair B."/>
            <person name="Wallis C."/>
            <person name="Fang F."/>
        </authorList>
    </citation>
    <scope>NUCLEOTIDE SEQUENCE [LARGE SCALE GENOMIC DNA]</scope>
    <source>
        <strain evidence="5 7">BM1</strain>
    </source>
</reference>
<feature type="domain" description="HTH tetR-type" evidence="4">
    <location>
        <begin position="19"/>
        <end position="78"/>
    </location>
</feature>
<sequence length="210" mass="22374">MGSTRRPPGRPLGSHIDARQRREDLLDAAERSLRSRGPELSLVDVARESGLTRSALYAAFPDKDALVTALAQRQAQRIVAEVSGIAASAAGPREQTRAAVDCFCAWVEAEPAISATLSASLSSAAAFDELAGRLEGILAAAFDQLDGDRRAAGPWARALLGAVSASVFWWQRDRTVERDELVEHLTTLIWSGFVGAGGERLRTLGAPAPD</sequence>
<dbReference type="GO" id="GO:0003700">
    <property type="term" value="F:DNA-binding transcription factor activity"/>
    <property type="evidence" value="ECO:0007669"/>
    <property type="project" value="TreeGrafter"/>
</dbReference>
<dbReference type="SUPFAM" id="SSF48498">
    <property type="entry name" value="Tetracyclin repressor-like, C-terminal domain"/>
    <property type="match status" value="1"/>
</dbReference>
<dbReference type="PROSITE" id="PS50977">
    <property type="entry name" value="HTH_TETR_2"/>
    <property type="match status" value="1"/>
</dbReference>
<dbReference type="InterPro" id="IPR050109">
    <property type="entry name" value="HTH-type_TetR-like_transc_reg"/>
</dbReference>
<accession>A0A1Q4H8Z8</accession>
<comment type="caution">
    <text evidence="5">The sequence shown here is derived from an EMBL/GenBank/DDBJ whole genome shotgun (WGS) entry which is preliminary data.</text>
</comment>
<dbReference type="InterPro" id="IPR009057">
    <property type="entry name" value="Homeodomain-like_sf"/>
</dbReference>
<feature type="region of interest" description="Disordered" evidence="3">
    <location>
        <begin position="1"/>
        <end position="21"/>
    </location>
</feature>
<reference evidence="6 8" key="2">
    <citation type="submission" date="2017-10" db="EMBL/GenBank/DDBJ databases">
        <title>The new phylogeny of genus Mycobacterium.</title>
        <authorList>
            <person name="Tortoli E."/>
            <person name="Trovato A."/>
            <person name="Cirillo D.M."/>
        </authorList>
    </citation>
    <scope>NUCLEOTIDE SEQUENCE [LARGE SCALE GENOMIC DNA]</scope>
    <source>
        <strain evidence="6 8">IP141170001</strain>
    </source>
</reference>
<dbReference type="EMBL" id="PDCR01000005">
    <property type="protein sequence ID" value="PEG55590.1"/>
    <property type="molecule type" value="Genomic_DNA"/>
</dbReference>
<dbReference type="PANTHER" id="PTHR30055:SF226">
    <property type="entry name" value="HTH-TYPE TRANSCRIPTIONAL REGULATOR PKSA"/>
    <property type="match status" value="1"/>
</dbReference>
<dbReference type="GO" id="GO:0000976">
    <property type="term" value="F:transcription cis-regulatory region binding"/>
    <property type="evidence" value="ECO:0007669"/>
    <property type="project" value="TreeGrafter"/>
</dbReference>
<keyword evidence="8" id="KW-1185">Reference proteome</keyword>
<dbReference type="AlphaFoldDB" id="A0A1Q4H8Z8"/>
<gene>
    <name evidence="5" type="ORF">BV510_17980</name>
    <name evidence="6" type="ORF">CRI78_04830</name>
</gene>
<evidence type="ECO:0000313" key="8">
    <source>
        <dbReference type="Proteomes" id="UP000220340"/>
    </source>
</evidence>
<dbReference type="InterPro" id="IPR036271">
    <property type="entry name" value="Tet_transcr_reg_TetR-rel_C_sf"/>
</dbReference>
<keyword evidence="1 2" id="KW-0238">DNA-binding</keyword>
<organism evidence="5 7">
    <name type="scientific">Mycolicibacterium diernhoferi</name>
    <dbReference type="NCBI Taxonomy" id="1801"/>
    <lineage>
        <taxon>Bacteria</taxon>
        <taxon>Bacillati</taxon>
        <taxon>Actinomycetota</taxon>
        <taxon>Actinomycetes</taxon>
        <taxon>Mycobacteriales</taxon>
        <taxon>Mycobacteriaceae</taxon>
        <taxon>Mycolicibacterium</taxon>
    </lineage>
</organism>
<evidence type="ECO:0000256" key="2">
    <source>
        <dbReference type="PROSITE-ProRule" id="PRU00335"/>
    </source>
</evidence>
<dbReference type="PANTHER" id="PTHR30055">
    <property type="entry name" value="HTH-TYPE TRANSCRIPTIONAL REGULATOR RUTR"/>
    <property type="match status" value="1"/>
</dbReference>
<dbReference type="STRING" id="1801.BRW64_20055"/>
<dbReference type="InterPro" id="IPR045823">
    <property type="entry name" value="TetR_C_32"/>
</dbReference>
<evidence type="ECO:0000256" key="1">
    <source>
        <dbReference type="ARBA" id="ARBA00023125"/>
    </source>
</evidence>
<proteinExistence type="predicted"/>
<dbReference type="Pfam" id="PF19344">
    <property type="entry name" value="TetR_C_32"/>
    <property type="match status" value="1"/>
</dbReference>